<dbReference type="GO" id="GO:0016787">
    <property type="term" value="F:hydrolase activity"/>
    <property type="evidence" value="ECO:0007669"/>
    <property type="project" value="UniProtKB-KW"/>
</dbReference>
<name>A0A926EIU4_9FIRM</name>
<dbReference type="AlphaFoldDB" id="A0A926EIU4"/>
<dbReference type="Proteomes" id="UP000655830">
    <property type="component" value="Unassembled WGS sequence"/>
</dbReference>
<comment type="caution">
    <text evidence="1">The sequence shown here is derived from an EMBL/GenBank/DDBJ whole genome shotgun (WGS) entry which is preliminary data.</text>
</comment>
<dbReference type="InterPro" id="IPR006439">
    <property type="entry name" value="HAD-SF_hydro_IA"/>
</dbReference>
<dbReference type="EMBL" id="JACRSY010000008">
    <property type="protein sequence ID" value="MBC8579207.1"/>
    <property type="molecule type" value="Genomic_DNA"/>
</dbReference>
<dbReference type="InterPro" id="IPR023214">
    <property type="entry name" value="HAD_sf"/>
</dbReference>
<organism evidence="1 2">
    <name type="scientific">Zhenhengia yiwuensis</name>
    <dbReference type="NCBI Taxonomy" id="2763666"/>
    <lineage>
        <taxon>Bacteria</taxon>
        <taxon>Bacillati</taxon>
        <taxon>Bacillota</taxon>
        <taxon>Clostridia</taxon>
        <taxon>Lachnospirales</taxon>
        <taxon>Lachnospiraceae</taxon>
        <taxon>Zhenhengia</taxon>
    </lineage>
</organism>
<gene>
    <name evidence="1" type="ORF">H8718_06665</name>
</gene>
<dbReference type="NCBIfam" id="TIGR01549">
    <property type="entry name" value="HAD-SF-IA-v1"/>
    <property type="match status" value="1"/>
</dbReference>
<keyword evidence="1" id="KW-0378">Hydrolase</keyword>
<dbReference type="InterPro" id="IPR023198">
    <property type="entry name" value="PGP-like_dom2"/>
</dbReference>
<dbReference type="PANTHER" id="PTHR34822">
    <property type="entry name" value="GRPB DOMAIN PROTEIN (AFU_ORTHOLOGUE AFUA_1G01530)"/>
    <property type="match status" value="1"/>
</dbReference>
<dbReference type="PANTHER" id="PTHR34822:SF1">
    <property type="entry name" value="GRPB FAMILY PROTEIN"/>
    <property type="match status" value="1"/>
</dbReference>
<accession>A0A926EIU4</accession>
<dbReference type="Gene3D" id="3.30.460.10">
    <property type="entry name" value="Beta Polymerase, domain 2"/>
    <property type="match status" value="1"/>
</dbReference>
<dbReference type="Pfam" id="PF00702">
    <property type="entry name" value="Hydrolase"/>
    <property type="match status" value="1"/>
</dbReference>
<sequence>MRVQVVDYNKEWKMMYEQEAKAIEYILGDLLVEVHHIGSTSVEGLKAKPIIDIMPVVKKIEEVDAFNLEFEKIGYECMGEFGIKGRRYLRKSKDERTHQVHIFEESNAENIKRHLAVRDYLRVHDDVALEYGKLKETLALTYPNDIEAYCDGKDDFVKQMERDALRWKEQNRKMHRPKAILFDAGDTLIEYIEAEPLEGTKALLEKAHNPDQVTAEEIQTYAIEMGEAFNESREQTGIEYSMRSFQRFLYEMHSISFELDPIQMENIFNQSAFKGMAMEGVLEFLDYLEKQGIRKAILSNSSFSEEAIREELRAYDIDDRRFEFVISTSEYGFRKPNKRIFELALKKLNLKSEEVWYIGNSFKYDVIGAQNAGIYPIWFNKQEKVEVYEPSKVLEIKTYKALIDRLEERRFK</sequence>
<reference evidence="1" key="1">
    <citation type="submission" date="2020-08" db="EMBL/GenBank/DDBJ databases">
        <title>Genome public.</title>
        <authorList>
            <person name="Liu C."/>
            <person name="Sun Q."/>
        </authorList>
    </citation>
    <scope>NUCLEOTIDE SEQUENCE</scope>
    <source>
        <strain evidence="1">NSJ-12</strain>
    </source>
</reference>
<dbReference type="InterPro" id="IPR036412">
    <property type="entry name" value="HAD-like_sf"/>
</dbReference>
<dbReference type="RefSeq" id="WP_330597591.1">
    <property type="nucleotide sequence ID" value="NZ_JACRSY010000008.1"/>
</dbReference>
<dbReference type="Gene3D" id="3.40.50.1000">
    <property type="entry name" value="HAD superfamily/HAD-like"/>
    <property type="match status" value="1"/>
</dbReference>
<dbReference type="InterPro" id="IPR007344">
    <property type="entry name" value="GrpB/CoaE"/>
</dbReference>
<keyword evidence="2" id="KW-1185">Reference proteome</keyword>
<evidence type="ECO:0000313" key="1">
    <source>
        <dbReference type="EMBL" id="MBC8579207.1"/>
    </source>
</evidence>
<dbReference type="PRINTS" id="PR00413">
    <property type="entry name" value="HADHALOGNASE"/>
</dbReference>
<dbReference type="Pfam" id="PF04229">
    <property type="entry name" value="GrpB"/>
    <property type="match status" value="1"/>
</dbReference>
<dbReference type="SUPFAM" id="SSF56784">
    <property type="entry name" value="HAD-like"/>
    <property type="match status" value="1"/>
</dbReference>
<dbReference type="Gene3D" id="1.10.150.240">
    <property type="entry name" value="Putative phosphatase, domain 2"/>
    <property type="match status" value="1"/>
</dbReference>
<dbReference type="SFLD" id="SFLDG01129">
    <property type="entry name" value="C1.5:_HAD__Beta-PGM__Phosphata"/>
    <property type="match status" value="1"/>
</dbReference>
<dbReference type="SFLD" id="SFLDS00003">
    <property type="entry name" value="Haloacid_Dehalogenase"/>
    <property type="match status" value="1"/>
</dbReference>
<dbReference type="SUPFAM" id="SSF81301">
    <property type="entry name" value="Nucleotidyltransferase"/>
    <property type="match status" value="1"/>
</dbReference>
<protein>
    <submittedName>
        <fullName evidence="1">HAD-IA family hydrolase</fullName>
    </submittedName>
</protein>
<evidence type="ECO:0000313" key="2">
    <source>
        <dbReference type="Proteomes" id="UP000655830"/>
    </source>
</evidence>
<dbReference type="InterPro" id="IPR043519">
    <property type="entry name" value="NT_sf"/>
</dbReference>
<proteinExistence type="predicted"/>